<evidence type="ECO:0000256" key="1">
    <source>
        <dbReference type="SAM" id="MobiDB-lite"/>
    </source>
</evidence>
<organism evidence="2 3">
    <name type="scientific">Tanacetum coccineum</name>
    <dbReference type="NCBI Taxonomy" id="301880"/>
    <lineage>
        <taxon>Eukaryota</taxon>
        <taxon>Viridiplantae</taxon>
        <taxon>Streptophyta</taxon>
        <taxon>Embryophyta</taxon>
        <taxon>Tracheophyta</taxon>
        <taxon>Spermatophyta</taxon>
        <taxon>Magnoliopsida</taxon>
        <taxon>eudicotyledons</taxon>
        <taxon>Gunneridae</taxon>
        <taxon>Pentapetalae</taxon>
        <taxon>asterids</taxon>
        <taxon>campanulids</taxon>
        <taxon>Asterales</taxon>
        <taxon>Asteraceae</taxon>
        <taxon>Asteroideae</taxon>
        <taxon>Anthemideae</taxon>
        <taxon>Anthemidinae</taxon>
        <taxon>Tanacetum</taxon>
    </lineage>
</organism>
<dbReference type="EMBL" id="BQNB010019953">
    <property type="protein sequence ID" value="GJT90763.1"/>
    <property type="molecule type" value="Genomic_DNA"/>
</dbReference>
<proteinExistence type="predicted"/>
<feature type="region of interest" description="Disordered" evidence="1">
    <location>
        <begin position="236"/>
        <end position="258"/>
    </location>
</feature>
<reference evidence="2" key="1">
    <citation type="journal article" date="2022" name="Int. J. Mol. Sci.">
        <title>Draft Genome of Tanacetum Coccineum: Genomic Comparison of Closely Related Tanacetum-Family Plants.</title>
        <authorList>
            <person name="Yamashiro T."/>
            <person name="Shiraishi A."/>
            <person name="Nakayama K."/>
            <person name="Satake H."/>
        </authorList>
    </citation>
    <scope>NUCLEOTIDE SEQUENCE</scope>
</reference>
<reference evidence="2" key="2">
    <citation type="submission" date="2022-01" db="EMBL/GenBank/DDBJ databases">
        <authorList>
            <person name="Yamashiro T."/>
            <person name="Shiraishi A."/>
            <person name="Satake H."/>
            <person name="Nakayama K."/>
        </authorList>
    </citation>
    <scope>NUCLEOTIDE SEQUENCE</scope>
</reference>
<keyword evidence="3" id="KW-1185">Reference proteome</keyword>
<accession>A0ABQ5HSJ5</accession>
<name>A0ABQ5HSJ5_9ASTR</name>
<protein>
    <submittedName>
        <fullName evidence="2">Uncharacterized protein</fullName>
    </submittedName>
</protein>
<evidence type="ECO:0000313" key="3">
    <source>
        <dbReference type="Proteomes" id="UP001151760"/>
    </source>
</evidence>
<evidence type="ECO:0000313" key="2">
    <source>
        <dbReference type="EMBL" id="GJT90763.1"/>
    </source>
</evidence>
<comment type="caution">
    <text evidence="2">The sequence shown here is derived from an EMBL/GenBank/DDBJ whole genome shotgun (WGS) entry which is preliminary data.</text>
</comment>
<gene>
    <name evidence="2" type="ORF">Tco_1079608</name>
</gene>
<dbReference type="Proteomes" id="UP001151760">
    <property type="component" value="Unassembled WGS sequence"/>
</dbReference>
<sequence>MSLIGSFSQTSVLLSHSSTPSIPIPSPDHNRYEPLHKGVKFRLGGVEREMALLDLGWRVGLYSERESRNPVTLIGLRGAEKVNSTRLTHLFWPIISDGGYNVGNTKAKSIRNPRIKLAHRCIMMTISGRKETTNRVTEIDLFYLYCIFGEGVVCNIPYWLAKYLKSIRDKGVIFGGMFVTRIAWSFGLFTEEMVVVLNREPPPHVYRKTSLVKMGVIMELHEGECYWPVTRGVVEEDEGDDEEGDREKGNEGVGGSADFYQNMSTGEWQVRQARWMDQQDENWGRLNTWMEQQDQRAH</sequence>